<accession>A0A8I0DM53</accession>
<keyword evidence="10" id="KW-1185">Reference proteome</keyword>
<evidence type="ECO:0000256" key="7">
    <source>
        <dbReference type="SAM" id="Phobius"/>
    </source>
</evidence>
<comment type="subcellular location">
    <subcellularLocation>
        <location evidence="1">Membrane</location>
        <topology evidence="1">Multi-pass membrane protein</topology>
    </subcellularLocation>
</comment>
<dbReference type="GO" id="GO:0016020">
    <property type="term" value="C:membrane"/>
    <property type="evidence" value="ECO:0007669"/>
    <property type="project" value="UniProtKB-SubCell"/>
</dbReference>
<keyword evidence="3 9" id="KW-0808">Transferase</keyword>
<evidence type="ECO:0000256" key="4">
    <source>
        <dbReference type="ARBA" id="ARBA00022692"/>
    </source>
</evidence>
<feature type="transmembrane region" description="Helical" evidence="7">
    <location>
        <begin position="20"/>
        <end position="44"/>
    </location>
</feature>
<proteinExistence type="inferred from homology"/>
<evidence type="ECO:0000256" key="5">
    <source>
        <dbReference type="ARBA" id="ARBA00022989"/>
    </source>
</evidence>
<comment type="similarity">
    <text evidence="2">Belongs to the bacterial sugar transferase family.</text>
</comment>
<organism evidence="9 10">
    <name type="scientific">Clostridium lentum</name>
    <dbReference type="NCBI Taxonomy" id="2763037"/>
    <lineage>
        <taxon>Bacteria</taxon>
        <taxon>Bacillati</taxon>
        <taxon>Bacillota</taxon>
        <taxon>Clostridia</taxon>
        <taxon>Eubacteriales</taxon>
        <taxon>Clostridiaceae</taxon>
        <taxon>Clostridium</taxon>
    </lineage>
</organism>
<dbReference type="PANTHER" id="PTHR30576:SF0">
    <property type="entry name" value="UNDECAPRENYL-PHOSPHATE N-ACETYLGALACTOSAMINYL 1-PHOSPHATE TRANSFERASE-RELATED"/>
    <property type="match status" value="1"/>
</dbReference>
<keyword evidence="6 7" id="KW-0472">Membrane</keyword>
<evidence type="ECO:0000313" key="9">
    <source>
        <dbReference type="EMBL" id="MBC5638994.1"/>
    </source>
</evidence>
<dbReference type="EMBL" id="JACOOQ010000001">
    <property type="protein sequence ID" value="MBC5638994.1"/>
    <property type="molecule type" value="Genomic_DNA"/>
</dbReference>
<dbReference type="Proteomes" id="UP000662088">
    <property type="component" value="Unassembled WGS sequence"/>
</dbReference>
<evidence type="ECO:0000256" key="2">
    <source>
        <dbReference type="ARBA" id="ARBA00006464"/>
    </source>
</evidence>
<dbReference type="GO" id="GO:0016780">
    <property type="term" value="F:phosphotransferase activity, for other substituted phosphate groups"/>
    <property type="evidence" value="ECO:0007669"/>
    <property type="project" value="TreeGrafter"/>
</dbReference>
<dbReference type="InterPro" id="IPR017475">
    <property type="entry name" value="EPS_sugar_tfrase"/>
</dbReference>
<comment type="caution">
    <text evidence="9">The sequence shown here is derived from an EMBL/GenBank/DDBJ whole genome shotgun (WGS) entry which is preliminary data.</text>
</comment>
<dbReference type="AlphaFoldDB" id="A0A8I0DM53"/>
<feature type="domain" description="Bacterial sugar transferase" evidence="8">
    <location>
        <begin position="18"/>
        <end position="205"/>
    </location>
</feature>
<dbReference type="InterPro" id="IPR003362">
    <property type="entry name" value="Bact_transf"/>
</dbReference>
<evidence type="ECO:0000256" key="3">
    <source>
        <dbReference type="ARBA" id="ARBA00022679"/>
    </source>
</evidence>
<evidence type="ECO:0000259" key="8">
    <source>
        <dbReference type="Pfam" id="PF02397"/>
    </source>
</evidence>
<dbReference type="RefSeq" id="WP_186834417.1">
    <property type="nucleotide sequence ID" value="NZ_JACOOQ010000001.1"/>
</dbReference>
<dbReference type="NCBIfam" id="TIGR03025">
    <property type="entry name" value="EPS_sugtrans"/>
    <property type="match status" value="1"/>
</dbReference>
<dbReference type="PANTHER" id="PTHR30576">
    <property type="entry name" value="COLANIC BIOSYNTHESIS UDP-GLUCOSE LIPID CARRIER TRANSFERASE"/>
    <property type="match status" value="1"/>
</dbReference>
<evidence type="ECO:0000256" key="6">
    <source>
        <dbReference type="ARBA" id="ARBA00023136"/>
    </source>
</evidence>
<protein>
    <submittedName>
        <fullName evidence="9">Exopolysaccharide biosynthesis polyprenyl glycosylphosphotransferase</fullName>
    </submittedName>
</protein>
<keyword evidence="5 7" id="KW-1133">Transmembrane helix</keyword>
<keyword evidence="4 7" id="KW-0812">Transmembrane</keyword>
<evidence type="ECO:0000256" key="1">
    <source>
        <dbReference type="ARBA" id="ARBA00004141"/>
    </source>
</evidence>
<name>A0A8I0DM53_9CLOT</name>
<sequence>MSEVIENERSNILYEVIKRIIDIVASFTGLILLSPLILIVSMLIKLESKGEVIFKQKRVGLNGKEFYMYKFRSMVINAEELKEQLESQNEMSGPMFKIKDDPRITKVGKFIRKTSIDELPQLINVIKGDMSLVGPRPSLPKEVEKFEQWMMERLEVKPGLTCIWQISGRNNIDFEDWMKLDIKYVRERSFKLDMKLILKTVLVLLGDKNAS</sequence>
<evidence type="ECO:0000313" key="10">
    <source>
        <dbReference type="Proteomes" id="UP000662088"/>
    </source>
</evidence>
<gene>
    <name evidence="9" type="ORF">H8R92_00835</name>
</gene>
<dbReference type="Pfam" id="PF02397">
    <property type="entry name" value="Bac_transf"/>
    <property type="match status" value="1"/>
</dbReference>
<reference evidence="9" key="1">
    <citation type="submission" date="2020-08" db="EMBL/GenBank/DDBJ databases">
        <title>Genome public.</title>
        <authorList>
            <person name="Liu C."/>
            <person name="Sun Q."/>
        </authorList>
    </citation>
    <scope>NUCLEOTIDE SEQUENCE</scope>
    <source>
        <strain evidence="9">NSJ-42</strain>
    </source>
</reference>